<feature type="transmembrane region" description="Helical" evidence="1">
    <location>
        <begin position="128"/>
        <end position="144"/>
    </location>
</feature>
<evidence type="ECO:0000313" key="3">
    <source>
        <dbReference type="Proteomes" id="UP001354989"/>
    </source>
</evidence>
<feature type="transmembrane region" description="Helical" evidence="1">
    <location>
        <begin position="21"/>
        <end position="39"/>
    </location>
</feature>
<organism evidence="2 3">
    <name type="scientific">Persicobacter psychrovividus</name>
    <dbReference type="NCBI Taxonomy" id="387638"/>
    <lineage>
        <taxon>Bacteria</taxon>
        <taxon>Pseudomonadati</taxon>
        <taxon>Bacteroidota</taxon>
        <taxon>Cytophagia</taxon>
        <taxon>Cytophagales</taxon>
        <taxon>Persicobacteraceae</taxon>
        <taxon>Persicobacter</taxon>
    </lineage>
</organism>
<keyword evidence="1" id="KW-1133">Transmembrane helix</keyword>
<keyword evidence="3" id="KW-1185">Reference proteome</keyword>
<evidence type="ECO:0000256" key="1">
    <source>
        <dbReference type="SAM" id="Phobius"/>
    </source>
</evidence>
<dbReference type="RefSeq" id="WP_332919991.1">
    <property type="nucleotide sequence ID" value="NZ_AP025292.1"/>
</dbReference>
<evidence type="ECO:0000313" key="2">
    <source>
        <dbReference type="EMBL" id="BDC99844.1"/>
    </source>
</evidence>
<sequence>MFTKDRLTFKTSRDYINKVNMMMYILLALPLIIFVMAYLKSQGNQFAGIVHLSASATAILRAANLLVVVISIAMGYKGYAKIRNEAKPIEDLREKLMVFYGALQQKIYWIAIGYWMSSICAFVTGDKFYFAMFCITLIVFSWNNPTLHKVAKDLDLNKQEGWQVLKGEEI</sequence>
<name>A0ABM7VFW4_9BACT</name>
<keyword evidence="1" id="KW-0812">Transmembrane</keyword>
<accession>A0ABM7VFW4</accession>
<keyword evidence="1" id="KW-0472">Membrane</keyword>
<feature type="transmembrane region" description="Helical" evidence="1">
    <location>
        <begin position="59"/>
        <end position="76"/>
    </location>
</feature>
<dbReference type="EMBL" id="AP025292">
    <property type="protein sequence ID" value="BDC99844.1"/>
    <property type="molecule type" value="Genomic_DNA"/>
</dbReference>
<gene>
    <name evidence="2" type="ORF">PEPS_21250</name>
</gene>
<dbReference type="Proteomes" id="UP001354989">
    <property type="component" value="Chromosome"/>
</dbReference>
<protein>
    <submittedName>
        <fullName evidence="2">Uncharacterized protein</fullName>
    </submittedName>
</protein>
<proteinExistence type="predicted"/>
<feature type="transmembrane region" description="Helical" evidence="1">
    <location>
        <begin position="97"/>
        <end position="116"/>
    </location>
</feature>
<reference evidence="2 3" key="1">
    <citation type="submission" date="2021-12" db="EMBL/GenBank/DDBJ databases">
        <title>Genome sequencing of bacteria with rrn-lacking chromosome and rrn-plasmid.</title>
        <authorList>
            <person name="Anda M."/>
            <person name="Iwasaki W."/>
        </authorList>
    </citation>
    <scope>NUCLEOTIDE SEQUENCE [LARGE SCALE GENOMIC DNA]</scope>
    <source>
        <strain evidence="2 3">NBRC 101262</strain>
    </source>
</reference>